<dbReference type="GO" id="GO:0019843">
    <property type="term" value="F:rRNA binding"/>
    <property type="evidence" value="ECO:0007669"/>
    <property type="project" value="UniProtKB-UniRule"/>
</dbReference>
<dbReference type="NCBIfam" id="NF004123">
    <property type="entry name" value="PRK05610.1"/>
    <property type="match status" value="1"/>
</dbReference>
<reference evidence="8" key="1">
    <citation type="submission" date="2017-09" db="EMBL/GenBank/DDBJ databases">
        <title>Depth-based differentiation of microbial function through sediment-hosted aquifers and enrichment of novel symbionts in the deep terrestrial subsurface.</title>
        <authorList>
            <person name="Probst A.J."/>
            <person name="Ladd B."/>
            <person name="Jarett J.K."/>
            <person name="Geller-Mcgrath D.E."/>
            <person name="Sieber C.M.K."/>
            <person name="Emerson J.B."/>
            <person name="Anantharaman K."/>
            <person name="Thomas B.C."/>
            <person name="Malmstrom R."/>
            <person name="Stieglmeier M."/>
            <person name="Klingl A."/>
            <person name="Woyke T."/>
            <person name="Ryan C.M."/>
            <person name="Banfield J.F."/>
        </authorList>
    </citation>
    <scope>NUCLEOTIDE SEQUENCE [LARGE SCALE GENOMIC DNA]</scope>
</reference>
<proteinExistence type="inferred from homology"/>
<dbReference type="Pfam" id="PF00366">
    <property type="entry name" value="Ribosomal_S17"/>
    <property type="match status" value="1"/>
</dbReference>
<evidence type="ECO:0000256" key="6">
    <source>
        <dbReference type="HAMAP-Rule" id="MF_01345"/>
    </source>
</evidence>
<keyword evidence="4 6" id="KW-0689">Ribosomal protein</keyword>
<organism evidence="7 8">
    <name type="scientific">Candidatus Magasanikbacteria bacterium CG10_big_fil_rev_8_21_14_0_10_43_6</name>
    <dbReference type="NCBI Taxonomy" id="1974650"/>
    <lineage>
        <taxon>Bacteria</taxon>
        <taxon>Candidatus Magasanikiibacteriota</taxon>
    </lineage>
</organism>
<evidence type="ECO:0000256" key="1">
    <source>
        <dbReference type="ARBA" id="ARBA00010254"/>
    </source>
</evidence>
<comment type="similarity">
    <text evidence="1 6">Belongs to the universal ribosomal protein uS17 family.</text>
</comment>
<gene>
    <name evidence="6" type="primary">rpsQ</name>
    <name evidence="7" type="ORF">COU33_04700</name>
</gene>
<evidence type="ECO:0000256" key="4">
    <source>
        <dbReference type="ARBA" id="ARBA00022980"/>
    </source>
</evidence>
<dbReference type="SUPFAM" id="SSF50249">
    <property type="entry name" value="Nucleic acid-binding proteins"/>
    <property type="match status" value="1"/>
</dbReference>
<keyword evidence="2 6" id="KW-0699">rRNA-binding</keyword>
<dbReference type="CDD" id="cd00364">
    <property type="entry name" value="Ribosomal_uS17"/>
    <property type="match status" value="1"/>
</dbReference>
<evidence type="ECO:0000256" key="2">
    <source>
        <dbReference type="ARBA" id="ARBA00022730"/>
    </source>
</evidence>
<dbReference type="Gene3D" id="2.40.50.140">
    <property type="entry name" value="Nucleic acid-binding proteins"/>
    <property type="match status" value="1"/>
</dbReference>
<comment type="function">
    <text evidence="6">One of the primary rRNA binding proteins, it binds specifically to the 5'-end of 16S ribosomal RNA.</text>
</comment>
<comment type="subunit">
    <text evidence="6">Part of the 30S ribosomal subunit.</text>
</comment>
<evidence type="ECO:0000313" key="8">
    <source>
        <dbReference type="Proteomes" id="UP000229362"/>
    </source>
</evidence>
<dbReference type="GO" id="GO:0022627">
    <property type="term" value="C:cytosolic small ribosomal subunit"/>
    <property type="evidence" value="ECO:0007669"/>
    <property type="project" value="TreeGrafter"/>
</dbReference>
<dbReference type="InterPro" id="IPR012340">
    <property type="entry name" value="NA-bd_OB-fold"/>
</dbReference>
<dbReference type="PANTHER" id="PTHR10744">
    <property type="entry name" value="40S RIBOSOMAL PROTEIN S11 FAMILY MEMBER"/>
    <property type="match status" value="1"/>
</dbReference>
<keyword evidence="3 6" id="KW-0694">RNA-binding</keyword>
<protein>
    <recommendedName>
        <fullName evidence="6">Small ribosomal subunit protein uS17</fullName>
    </recommendedName>
</protein>
<dbReference type="Proteomes" id="UP000229362">
    <property type="component" value="Unassembled WGS sequence"/>
</dbReference>
<comment type="caution">
    <text evidence="7">The sequence shown here is derived from an EMBL/GenBank/DDBJ whole genome shotgun (WGS) entry which is preliminary data.</text>
</comment>
<accession>A0A2M6W038</accession>
<dbReference type="HAMAP" id="MF_01345_B">
    <property type="entry name" value="Ribosomal_uS17_B"/>
    <property type="match status" value="1"/>
</dbReference>
<dbReference type="GO" id="GO:0003735">
    <property type="term" value="F:structural constituent of ribosome"/>
    <property type="evidence" value="ECO:0007669"/>
    <property type="project" value="InterPro"/>
</dbReference>
<evidence type="ECO:0000313" key="7">
    <source>
        <dbReference type="EMBL" id="PIT86172.1"/>
    </source>
</evidence>
<dbReference type="InterPro" id="IPR000266">
    <property type="entry name" value="Ribosomal_uS17"/>
</dbReference>
<evidence type="ECO:0000256" key="3">
    <source>
        <dbReference type="ARBA" id="ARBA00022884"/>
    </source>
</evidence>
<name>A0A2M6W038_9BACT</name>
<dbReference type="PRINTS" id="PR00973">
    <property type="entry name" value="RIBOSOMALS17"/>
</dbReference>
<keyword evidence="5 6" id="KW-0687">Ribonucleoprotein</keyword>
<dbReference type="GO" id="GO:0006412">
    <property type="term" value="P:translation"/>
    <property type="evidence" value="ECO:0007669"/>
    <property type="project" value="UniProtKB-UniRule"/>
</dbReference>
<sequence length="81" mass="9495">MGRQFSGVVVSVAENKTIHVLVRVRRMHKKYKKQHWVNTKYAVHDEKNDAKNGDTVIFKECRPMSKTKRWRLISIVTQAVS</sequence>
<dbReference type="InterPro" id="IPR019984">
    <property type="entry name" value="Ribosomal_uS17_bact/chlr"/>
</dbReference>
<evidence type="ECO:0000256" key="5">
    <source>
        <dbReference type="ARBA" id="ARBA00023274"/>
    </source>
</evidence>
<dbReference type="PANTHER" id="PTHR10744:SF1">
    <property type="entry name" value="SMALL RIBOSOMAL SUBUNIT PROTEIN US17M"/>
    <property type="match status" value="1"/>
</dbReference>
<dbReference type="AlphaFoldDB" id="A0A2M6W038"/>
<dbReference type="EMBL" id="PFBZ01000199">
    <property type="protein sequence ID" value="PIT86172.1"/>
    <property type="molecule type" value="Genomic_DNA"/>
</dbReference>